<dbReference type="PANTHER" id="PTHR40070:SF1">
    <property type="entry name" value="UPF0478 PROTEIN YTXG"/>
    <property type="match status" value="1"/>
</dbReference>
<keyword evidence="2" id="KW-1133">Transmembrane helix</keyword>
<dbReference type="InterPro" id="IPR009293">
    <property type="entry name" value="UPF0478"/>
</dbReference>
<dbReference type="SUPFAM" id="SSF58104">
    <property type="entry name" value="Methyl-accepting chemotaxis protein (MCP) signaling domain"/>
    <property type="match status" value="1"/>
</dbReference>
<feature type="transmembrane region" description="Helical" evidence="2">
    <location>
        <begin position="6"/>
        <end position="27"/>
    </location>
</feature>
<dbReference type="Proteomes" id="UP001597218">
    <property type="component" value="Unassembled WGS sequence"/>
</dbReference>
<name>A0ABW4SGU1_9BACL</name>
<dbReference type="EMBL" id="JBHUGI010000024">
    <property type="protein sequence ID" value="MFD1928204.1"/>
    <property type="molecule type" value="Genomic_DNA"/>
</dbReference>
<protein>
    <submittedName>
        <fullName evidence="3">DUF948 domain-containing protein</fullName>
    </submittedName>
</protein>
<feature type="compositionally biased region" description="Basic and acidic residues" evidence="1">
    <location>
        <begin position="143"/>
        <end position="163"/>
    </location>
</feature>
<gene>
    <name evidence="3" type="ORF">ACFSFY_09050</name>
</gene>
<comment type="caution">
    <text evidence="3">The sequence shown here is derived from an EMBL/GenBank/DDBJ whole genome shotgun (WGS) entry which is preliminary data.</text>
</comment>
<reference evidence="4" key="1">
    <citation type="journal article" date="2019" name="Int. J. Syst. Evol. Microbiol.">
        <title>The Global Catalogue of Microorganisms (GCM) 10K type strain sequencing project: providing services to taxonomists for standard genome sequencing and annotation.</title>
        <authorList>
            <consortium name="The Broad Institute Genomics Platform"/>
            <consortium name="The Broad Institute Genome Sequencing Center for Infectious Disease"/>
            <person name="Wu L."/>
            <person name="Ma J."/>
        </authorList>
    </citation>
    <scope>NUCLEOTIDE SEQUENCE [LARGE SCALE GENOMIC DNA]</scope>
    <source>
        <strain evidence="4">CGMCC 4.7177</strain>
    </source>
</reference>
<accession>A0ABW4SGU1</accession>
<evidence type="ECO:0000313" key="4">
    <source>
        <dbReference type="Proteomes" id="UP001597218"/>
    </source>
</evidence>
<evidence type="ECO:0000313" key="3">
    <source>
        <dbReference type="EMBL" id="MFD1928204.1"/>
    </source>
</evidence>
<evidence type="ECO:0000256" key="2">
    <source>
        <dbReference type="SAM" id="Phobius"/>
    </source>
</evidence>
<feature type="region of interest" description="Disordered" evidence="1">
    <location>
        <begin position="136"/>
        <end position="163"/>
    </location>
</feature>
<dbReference type="RefSeq" id="WP_381537336.1">
    <property type="nucleotide sequence ID" value="NZ_JBHUGI010000024.1"/>
</dbReference>
<sequence length="163" mass="18544">MEILLYVSAIIAALSLLLIAIFIVITLKNAKKTMNEVSETLKRVETKIGGITDETEKLMNKTNQIAENAETKLEAFNGLSQSAKNLSSSSHYLNESIQSVSNQIKTPPEQHVKIMKQASIITEVLARAYYRFQQTDTKKSKKMNREKQLKRLPEPQKQIEHRN</sequence>
<dbReference type="PANTHER" id="PTHR40070">
    <property type="entry name" value="UPF0478 PROTEIN YTXG"/>
    <property type="match status" value="1"/>
</dbReference>
<keyword evidence="2" id="KW-0812">Transmembrane</keyword>
<proteinExistence type="predicted"/>
<dbReference type="Pfam" id="PF06103">
    <property type="entry name" value="DUF948"/>
    <property type="match status" value="1"/>
</dbReference>
<dbReference type="Gene3D" id="1.10.287.950">
    <property type="entry name" value="Methyl-accepting chemotaxis protein"/>
    <property type="match status" value="1"/>
</dbReference>
<keyword evidence="2" id="KW-0472">Membrane</keyword>
<keyword evidence="4" id="KW-1185">Reference proteome</keyword>
<organism evidence="3 4">
    <name type="scientific">Sporosarcina siberiensis</name>
    <dbReference type="NCBI Taxonomy" id="1365606"/>
    <lineage>
        <taxon>Bacteria</taxon>
        <taxon>Bacillati</taxon>
        <taxon>Bacillota</taxon>
        <taxon>Bacilli</taxon>
        <taxon>Bacillales</taxon>
        <taxon>Caryophanaceae</taxon>
        <taxon>Sporosarcina</taxon>
    </lineage>
</organism>
<evidence type="ECO:0000256" key="1">
    <source>
        <dbReference type="SAM" id="MobiDB-lite"/>
    </source>
</evidence>